<evidence type="ECO:0000256" key="3">
    <source>
        <dbReference type="SAM" id="SignalP"/>
    </source>
</evidence>
<feature type="compositionally biased region" description="Gly residues" evidence="2">
    <location>
        <begin position="1758"/>
        <end position="1774"/>
    </location>
</feature>
<evidence type="ECO:0000259" key="4">
    <source>
        <dbReference type="PROSITE" id="PS51272"/>
    </source>
</evidence>
<dbReference type="Pfam" id="PF16656">
    <property type="entry name" value="Pur_ac_phosph_N"/>
    <property type="match status" value="1"/>
</dbReference>
<dbReference type="SUPFAM" id="SSF56300">
    <property type="entry name" value="Metallo-dependent phosphatases"/>
    <property type="match status" value="2"/>
</dbReference>
<evidence type="ECO:0000313" key="6">
    <source>
        <dbReference type="Proteomes" id="UP000245202"/>
    </source>
</evidence>
<dbReference type="Gene3D" id="2.60.40.2700">
    <property type="match status" value="1"/>
</dbReference>
<keyword evidence="6" id="KW-1185">Reference proteome</keyword>
<dbReference type="InterPro" id="IPR015914">
    <property type="entry name" value="PAPs_N"/>
</dbReference>
<dbReference type="PANTHER" id="PTHR22953:SF153">
    <property type="entry name" value="PURPLE ACID PHOSPHATASE"/>
    <property type="match status" value="1"/>
</dbReference>
<dbReference type="PROSITE" id="PS51272">
    <property type="entry name" value="SLH"/>
    <property type="match status" value="3"/>
</dbReference>
<dbReference type="SUPFAM" id="SSF49363">
    <property type="entry name" value="Purple acid phosphatase, N-terminal domain"/>
    <property type="match status" value="1"/>
</dbReference>
<dbReference type="RefSeq" id="WP_108992091.1">
    <property type="nucleotide sequence ID" value="NZ_BDQX01000068.1"/>
</dbReference>
<feature type="chain" id="PRO_5015319653" description="SLH domain-containing protein" evidence="3">
    <location>
        <begin position="34"/>
        <end position="2181"/>
    </location>
</feature>
<dbReference type="InterPro" id="IPR001119">
    <property type="entry name" value="SLH_dom"/>
</dbReference>
<dbReference type="PANTHER" id="PTHR22953">
    <property type="entry name" value="ACID PHOSPHATASE RELATED"/>
    <property type="match status" value="1"/>
</dbReference>
<proteinExistence type="predicted"/>
<dbReference type="GO" id="GO:0046872">
    <property type="term" value="F:metal ion binding"/>
    <property type="evidence" value="ECO:0007669"/>
    <property type="project" value="InterPro"/>
</dbReference>
<dbReference type="GO" id="GO:0003993">
    <property type="term" value="F:acid phosphatase activity"/>
    <property type="evidence" value="ECO:0007669"/>
    <property type="project" value="InterPro"/>
</dbReference>
<dbReference type="Pfam" id="PF00149">
    <property type="entry name" value="Metallophos"/>
    <property type="match status" value="2"/>
</dbReference>
<accession>A0A2R5EJZ9</accession>
<feature type="domain" description="SLH" evidence="4">
    <location>
        <begin position="2123"/>
        <end position="2181"/>
    </location>
</feature>
<dbReference type="Pfam" id="PF00395">
    <property type="entry name" value="SLH"/>
    <property type="match status" value="3"/>
</dbReference>
<dbReference type="Pfam" id="PF18998">
    <property type="entry name" value="Flg_new_2"/>
    <property type="match status" value="1"/>
</dbReference>
<dbReference type="InterPro" id="IPR039331">
    <property type="entry name" value="PAPs-like"/>
</dbReference>
<gene>
    <name evidence="5" type="ORF">PAT3040_01484</name>
</gene>
<feature type="signal peptide" evidence="3">
    <location>
        <begin position="1"/>
        <end position="33"/>
    </location>
</feature>
<feature type="domain" description="SLH" evidence="4">
    <location>
        <begin position="1997"/>
        <end position="2056"/>
    </location>
</feature>
<dbReference type="InterPro" id="IPR004843">
    <property type="entry name" value="Calcineurin-like_PHP"/>
</dbReference>
<evidence type="ECO:0000256" key="1">
    <source>
        <dbReference type="ARBA" id="ARBA00022729"/>
    </source>
</evidence>
<dbReference type="InterPro" id="IPR008963">
    <property type="entry name" value="Purple_acid_Pase-like_N"/>
</dbReference>
<evidence type="ECO:0000313" key="5">
    <source>
        <dbReference type="EMBL" id="GBG06942.1"/>
    </source>
</evidence>
<keyword evidence="1 3" id="KW-0732">Signal</keyword>
<protein>
    <recommendedName>
        <fullName evidence="4">SLH domain-containing protein</fullName>
    </recommendedName>
</protein>
<feature type="domain" description="SLH" evidence="4">
    <location>
        <begin position="2058"/>
        <end position="2121"/>
    </location>
</feature>
<dbReference type="InterPro" id="IPR029052">
    <property type="entry name" value="Metallo-depent_PP-like"/>
</dbReference>
<dbReference type="Proteomes" id="UP000245202">
    <property type="component" value="Unassembled WGS sequence"/>
</dbReference>
<comment type="caution">
    <text evidence="5">The sequence shown here is derived from an EMBL/GenBank/DDBJ whole genome shotgun (WGS) entry which is preliminary data.</text>
</comment>
<feature type="region of interest" description="Disordered" evidence="2">
    <location>
        <begin position="1755"/>
        <end position="1785"/>
    </location>
</feature>
<sequence length="2181" mass="232296">MNQVKKAMSKITIVILAVLITISGIVTPNTASAAAPAGVPSQMTMGLAGGAEPGKSAMSFNWVTDPKVTDSEIVYGTSPTLTDGVSVSATMSTPKEEDIIISNTKRPNEFTPINSFNVVIRDLTPEQEYFYKVGNETDGYSAVASFTAAADPAKNKPFSFVVTPDTQGYDVKSYENTAKMFDHIKEKEADAAFLLHTGDIVEDGNSSYEWQYFFDAAQNLLDTMPIVATPGNHDGYAYDRDFIQYKARFDYSSLKKPDGLSEASQGTVYSFEYGDALFISLNSYAVTSEDRKIQWDFLAEEANNTSKAWKIVYFHAPPYDPGASHYALDNVTGKKLTDAGIDLVLHGHEHAYARSTLKTTSTDPGKGSIENVPFGEAPTYVIGGSVYNYAYSLNATEDTSWNDFFYDLRINKSSSGGGSIHSPGVYSKVEVSSNAITYKAYYKALGEDKPFYVIDEFNIVKSGEKITQPTGGDEAPTSVTYMYDNFNEQTRKSEKDEYIARFNWVTPVTTTSSQLFYAKKSDFEKNGKFTNLVLGTNFTVDLRSNVENLNYTGAGVEYSVEPVQSHKAETAVLEPDTEYVYSVGDGFQNVTSVTNPASFKTPASNLDTFNFNWISDAQANDTRGYEATLNSYMNMSKKALTQAFTDFPDASFVLSSGDQVNFGFDTWEWDAFFEANQELFSKVPLYMATGNHEFDGAGNKWANNSWAPVDPALQNFLGRHNPPKNGVSFYGGGNGTERMVSGMTKLQHESSNYYFIYGDTLFLVMDYQDQSSKEQIKAQQDWMKSVVKQNPTKWRVGMFHKTLFGYRMPTPVASWTDAFDEAGIDIVLMGHDHIYARTKLFASGQVVLDYGDGTTYLTNYSANKDNRGAMYKQDPGNPAIAYIDVREVGRGYANISISPDEIRVTSKGFDKEDILQTGDSDVLVTNKPRTYDLEGWKYPAVPQEVNEFTVTNISLTGVAKEGQNLHASITPSSATASIQWERSTNGTTWTPIEGATSSQYKIKDTDVDSFLRAVATGTGFYNGVAASAATAKVTGLGGNTAEAIKIGTADELVALSKGFGTPNYPVDGRYVLSADIDMSGVEFSAIGGGTAPISFVGTFEGNGHTIRNLTIESSGSLVGFFSYIGTGGKVINLKLDHVDITGGNHTGAIAGLSTGTIENSTVNGKVTGKSNTGGIVGVLHGGTLQNSAVTATVYGDPAGGLIGGTNYVAPLTKKDEVTGNIILNNYVAGTVSGPAGGGYIGAIVGDMGGSSGSLLQTFHGNAVTNEVIGANPGKFAGYWSSGRPIIDKNQVNYYDSGKLSTSGIPAAATIGKSASDFVLQATYEALGWDFENIWEWDETNHVPLLRAIPAEVEVGIVQIGTASELAALSAGFGTTAYPIDGNYELTAHIDMSGVDFSAIGGGDHPTSFIGTFDGKGYTISNLTIEGDENNTGFFSYIGTGGKVINLKLNHVNIKGNNNTGAIAGTSMGTIENSSVDGEVRGGSYTGGVVGLLHAGTLQNSAVTAAVYGKTVGGLIGGSNWNSSDSPIIAKDSTTGKVIVNNYVAGAVYGLGSYEAALIGDMGGSSGSLLQTLHGNVLVNDVYDATGAENVKSENIGAYWSGSRPIIDSDPINYFDNGKLSTTGLPSGIVPAFVGKSASDLTQQAAFEGLGWNFTNIWEWDEVKNIPVLRGMPIDEEVVASALTVTGATILVDGNVTDNRSQIEENKQVTVTAVVPSGKRFVKWTAEGLENESYTANPLLFTMPANEVTLTAIYEDIPGSGGNGGDGGDGSGNGNPGTVTPTPEAPKTQENIITVTAEFVQTSAGRTAVAALTEQAVEDAVAFAKTANGAKNTVEIKVEAPAGAKAVEVAIPQKSMTAVADAQLAGLTIATAVASITFDVTAVKAIAEAAKADIKVSVSAVDPSTLSVSATTKAQLMGRPVFDFTVMSGDEKISSFNGGNASIVVPYTLKSGENADAIVVYYLDESGNLENVLGRYDAATGTVKMTLRHFSNYVIAYNNKKFADVLSTSWYASAVQFVAARQLFNGVAEGEFAPNKAMTRAMFATVLANMENADLTSYKTSEFTDVDINAWYGSVIAWAADKNIVSGVGNSKFDPNASITREQMAVMLHNYIEYKGITLESTSPPAFADASTVSVWAKDAVAKIQSYGLISGVGNNTFAPSANANRASVATIFTNLIKALIK</sequence>
<dbReference type="EMBL" id="BDQX01000068">
    <property type="protein sequence ID" value="GBG06942.1"/>
    <property type="molecule type" value="Genomic_DNA"/>
</dbReference>
<reference evidence="5 6" key="1">
    <citation type="submission" date="2017-08" db="EMBL/GenBank/DDBJ databases">
        <title>Substantial Increase in Enzyme Production by Combined Drug-Resistance Mutations in Paenibacillus agaridevorans.</title>
        <authorList>
            <person name="Tanaka Y."/>
            <person name="Funane K."/>
            <person name="Hosaka T."/>
            <person name="Shiwa Y."/>
            <person name="Fujita N."/>
            <person name="Miyazaki T."/>
            <person name="Yoshikawa H."/>
            <person name="Murakami K."/>
            <person name="Kasahara K."/>
            <person name="Inaoka T."/>
            <person name="Hiraga Y."/>
            <person name="Ochi K."/>
        </authorList>
    </citation>
    <scope>NUCLEOTIDE SEQUENCE [LARGE SCALE GENOMIC DNA]</scope>
    <source>
        <strain evidence="5 6">T-3040</strain>
    </source>
</reference>
<evidence type="ECO:0000256" key="2">
    <source>
        <dbReference type="SAM" id="MobiDB-lite"/>
    </source>
</evidence>
<organism evidence="5 6">
    <name type="scientific">Paenibacillus agaridevorans</name>
    <dbReference type="NCBI Taxonomy" id="171404"/>
    <lineage>
        <taxon>Bacteria</taxon>
        <taxon>Bacillati</taxon>
        <taxon>Bacillota</taxon>
        <taxon>Bacilli</taxon>
        <taxon>Bacillales</taxon>
        <taxon>Paenibacillaceae</taxon>
        <taxon>Paenibacillus</taxon>
    </lineage>
</organism>
<name>A0A2R5EJZ9_9BACL</name>
<dbReference type="InterPro" id="IPR044060">
    <property type="entry name" value="Bacterial_rp_domain"/>
</dbReference>
<dbReference type="Gene3D" id="2.60.40.380">
    <property type="entry name" value="Purple acid phosphatase-like, N-terminal"/>
    <property type="match status" value="2"/>
</dbReference>
<dbReference type="Gene3D" id="2.160.20.110">
    <property type="match status" value="2"/>
</dbReference>
<dbReference type="Gene3D" id="3.60.21.10">
    <property type="match status" value="2"/>
</dbReference>